<feature type="chain" id="PRO_5008049704" evidence="8">
    <location>
        <begin position="23"/>
        <end position="1073"/>
    </location>
</feature>
<dbReference type="InterPro" id="IPR023996">
    <property type="entry name" value="TonB-dep_OMP_SusC/RagA"/>
</dbReference>
<comment type="subcellular location">
    <subcellularLocation>
        <location evidence="1 7">Cell outer membrane</location>
        <topology evidence="1 7">Multi-pass membrane protein</topology>
    </subcellularLocation>
</comment>
<evidence type="ECO:0000256" key="6">
    <source>
        <dbReference type="ARBA" id="ARBA00023237"/>
    </source>
</evidence>
<evidence type="ECO:0000313" key="11">
    <source>
        <dbReference type="Proteomes" id="UP000076923"/>
    </source>
</evidence>
<organism evidence="10 11">
    <name type="scientific">Polaribacter atrinae</name>
    <dbReference type="NCBI Taxonomy" id="1333662"/>
    <lineage>
        <taxon>Bacteria</taxon>
        <taxon>Pseudomonadati</taxon>
        <taxon>Bacteroidota</taxon>
        <taxon>Flavobacteriia</taxon>
        <taxon>Flavobacteriales</taxon>
        <taxon>Flavobacteriaceae</taxon>
    </lineage>
</organism>
<evidence type="ECO:0000256" key="2">
    <source>
        <dbReference type="ARBA" id="ARBA00022448"/>
    </source>
</evidence>
<feature type="signal peptide" evidence="8">
    <location>
        <begin position="1"/>
        <end position="22"/>
    </location>
</feature>
<sequence>MKTKFNGFLTLLLALIVQISFAQDKTVSGTVTENSGPLPGVSISVKGTNKGTETDFDGKYSILAKSGDVLVFRYLGFTPVEKKIGGSNILNVNLSVDEDNVLDEVVVVGYGTTTKQAFTGSAKVVSSANLEAKSVSNISQSLAGEIAGVTVINGSGQPGSTATVRIRGFGTINGNSEPLYVVDGVPFTNSISNLNPADIESTTILKDATATSIYGSRGANGVILITTKKGRNGQSNITVDVKTGVNMRLLPTYDVITNQEEYIGLGWTAMRNTAEANGESDPVAFANANLFNTAEDGIDPYYNMWNVANAGELIDPLTGKVNAGVTRKYTPENWSDYGFETSFRTEANLSMSGGDDKTTYFSSFGYLEDGGYIVNSEYKRYTTRLNVTHKPTEWLEANANIDYAYGVQKTNGQSEDSGSIFWFTDNIPSIYPLFLRDATGAIVEDPYFGGNQYDYGLNGRGFGVGTNAIADAHLNLDQNKRHSVNGNFSFKVNFNENLSFTTKYGANYYSFIEDNINNPFYGSAAGQNGSLFKQQRQALTQNLLQIVNYNKSFGEHNIAALVAHETNDWQRDRTYISKNTVVNLQNGLDSPNNYVNIGSNPSGYTEQTALESYFAQVNYDYQGKYFLSGTARRDGSSRFANNKWGTFWAAGASWIMSKESFMEDVDFVNYLKLKTSYGLQGDLAGASVYSGQNGYNIENLNSQVSLVLRAQENPELTWESSTMFQVGTEFRLFDNIIDASLEYYVKNTHDLIFDVRVSPSLGDAINTINDGEIVNKGFEFDVTGHIVNKENFKLDLSVNGEILDNEITEMPFDFPEGRNKIIDISGAYGRAEGHSRYDYYMPVWAGVDSANGDALWEVNYVDANANNTFDSGEEVRDLFEYKIKNPTTEISQGTTNDYTKSTNKFVGKSVIPAVRGAFRLTAKIHNFDISSQFAYSIGGYGYDGNYASVLGNSKVGGNNYHIDARNSWKNPGDITNVPRLYNNINVNANSLSTRFLTKSDYLSLNNVRIGYNLPSKYLGKTGLSNVDFWVSGDNLFLLSERKGFNSSASLTSSSARYTYAPLSTFTVGVRVKI</sequence>
<dbReference type="InterPro" id="IPR037066">
    <property type="entry name" value="Plug_dom_sf"/>
</dbReference>
<dbReference type="EMBL" id="LVWE01000057">
    <property type="protein sequence ID" value="OAD43033.1"/>
    <property type="molecule type" value="Genomic_DNA"/>
</dbReference>
<dbReference type="InterPro" id="IPR012910">
    <property type="entry name" value="Plug_dom"/>
</dbReference>
<dbReference type="NCBIfam" id="TIGR04056">
    <property type="entry name" value="OMP_RagA_SusC"/>
    <property type="match status" value="1"/>
</dbReference>
<dbReference type="Proteomes" id="UP000076923">
    <property type="component" value="Unassembled WGS sequence"/>
</dbReference>
<dbReference type="Pfam" id="PF07715">
    <property type="entry name" value="Plug"/>
    <property type="match status" value="1"/>
</dbReference>
<keyword evidence="5 7" id="KW-0472">Membrane</keyword>
<accession>A0A176T6I1</accession>
<dbReference type="OrthoDB" id="9768177at2"/>
<evidence type="ECO:0000256" key="1">
    <source>
        <dbReference type="ARBA" id="ARBA00004571"/>
    </source>
</evidence>
<dbReference type="Pfam" id="PF13715">
    <property type="entry name" value="CarbopepD_reg_2"/>
    <property type="match status" value="1"/>
</dbReference>
<dbReference type="NCBIfam" id="TIGR04057">
    <property type="entry name" value="SusC_RagA_signa"/>
    <property type="match status" value="1"/>
</dbReference>
<comment type="caution">
    <text evidence="10">The sequence shown here is derived from an EMBL/GenBank/DDBJ whole genome shotgun (WGS) entry which is preliminary data.</text>
</comment>
<dbReference type="Gene3D" id="2.60.40.1120">
    <property type="entry name" value="Carboxypeptidase-like, regulatory domain"/>
    <property type="match status" value="1"/>
</dbReference>
<evidence type="ECO:0000259" key="9">
    <source>
        <dbReference type="Pfam" id="PF07715"/>
    </source>
</evidence>
<evidence type="ECO:0000256" key="3">
    <source>
        <dbReference type="ARBA" id="ARBA00022452"/>
    </source>
</evidence>
<keyword evidence="2 7" id="KW-0813">Transport</keyword>
<proteinExistence type="inferred from homology"/>
<keyword evidence="6 7" id="KW-0998">Cell outer membrane</keyword>
<dbReference type="InterPro" id="IPR036942">
    <property type="entry name" value="Beta-barrel_TonB_sf"/>
</dbReference>
<dbReference type="PROSITE" id="PS52016">
    <property type="entry name" value="TONB_DEPENDENT_REC_3"/>
    <property type="match status" value="1"/>
</dbReference>
<keyword evidence="3 7" id="KW-1134">Transmembrane beta strand</keyword>
<dbReference type="GO" id="GO:0009279">
    <property type="term" value="C:cell outer membrane"/>
    <property type="evidence" value="ECO:0007669"/>
    <property type="project" value="UniProtKB-SubCell"/>
</dbReference>
<dbReference type="InterPro" id="IPR008969">
    <property type="entry name" value="CarboxyPept-like_regulatory"/>
</dbReference>
<protein>
    <submittedName>
        <fullName evidence="10">SusC/RagA family TonB-linked outer membrane protein</fullName>
    </submittedName>
</protein>
<evidence type="ECO:0000256" key="7">
    <source>
        <dbReference type="PROSITE-ProRule" id="PRU01360"/>
    </source>
</evidence>
<evidence type="ECO:0000256" key="8">
    <source>
        <dbReference type="SAM" id="SignalP"/>
    </source>
</evidence>
<dbReference type="InterPro" id="IPR023997">
    <property type="entry name" value="TonB-dep_OMP_SusC/RagA_CS"/>
</dbReference>
<comment type="similarity">
    <text evidence="7">Belongs to the TonB-dependent receptor family.</text>
</comment>
<dbReference type="AlphaFoldDB" id="A0A176T6I1"/>
<reference evidence="10 11" key="1">
    <citation type="submission" date="2016-02" db="EMBL/GenBank/DDBJ databases">
        <title>Draft genome sequence of Polaribacter atrinae KACC17473.</title>
        <authorList>
            <person name="Shin S.-K."/>
            <person name="Yi H."/>
        </authorList>
    </citation>
    <scope>NUCLEOTIDE SEQUENCE [LARGE SCALE GENOMIC DNA]</scope>
    <source>
        <strain evidence="10 11">KACC 17473</strain>
    </source>
</reference>
<dbReference type="SUPFAM" id="SSF56935">
    <property type="entry name" value="Porins"/>
    <property type="match status" value="1"/>
</dbReference>
<name>A0A176T6I1_9FLAO</name>
<dbReference type="STRING" id="1333662.LPB303_14050"/>
<dbReference type="Gene3D" id="2.40.170.20">
    <property type="entry name" value="TonB-dependent receptor, beta-barrel domain"/>
    <property type="match status" value="1"/>
</dbReference>
<keyword evidence="4 7" id="KW-0812">Transmembrane</keyword>
<evidence type="ECO:0000313" key="10">
    <source>
        <dbReference type="EMBL" id="OAD43033.1"/>
    </source>
</evidence>
<keyword evidence="8" id="KW-0732">Signal</keyword>
<evidence type="ECO:0000256" key="5">
    <source>
        <dbReference type="ARBA" id="ARBA00023136"/>
    </source>
</evidence>
<evidence type="ECO:0000256" key="4">
    <source>
        <dbReference type="ARBA" id="ARBA00022692"/>
    </source>
</evidence>
<keyword evidence="11" id="KW-1185">Reference proteome</keyword>
<dbReference type="InterPro" id="IPR039426">
    <property type="entry name" value="TonB-dep_rcpt-like"/>
</dbReference>
<dbReference type="SUPFAM" id="SSF49464">
    <property type="entry name" value="Carboxypeptidase regulatory domain-like"/>
    <property type="match status" value="1"/>
</dbReference>
<dbReference type="RefSeq" id="WP_068451594.1">
    <property type="nucleotide sequence ID" value="NZ_CP150660.1"/>
</dbReference>
<dbReference type="FunFam" id="2.170.130.10:FF:000008">
    <property type="entry name" value="SusC/RagA family TonB-linked outer membrane protein"/>
    <property type="match status" value="1"/>
</dbReference>
<feature type="domain" description="TonB-dependent receptor plug" evidence="9">
    <location>
        <begin position="115"/>
        <end position="222"/>
    </location>
</feature>
<dbReference type="Gene3D" id="2.170.130.10">
    <property type="entry name" value="TonB-dependent receptor, plug domain"/>
    <property type="match status" value="1"/>
</dbReference>
<gene>
    <name evidence="10" type="ORF">LPB303_14050</name>
</gene>